<dbReference type="KEGG" id="aplc:110982887"/>
<keyword evidence="1" id="KW-0433">Leucine-rich repeat</keyword>
<evidence type="ECO:0000256" key="2">
    <source>
        <dbReference type="ARBA" id="ARBA00022737"/>
    </source>
</evidence>
<feature type="domain" description="Disease resistance R13L4/SHOC-2-like LRR" evidence="3">
    <location>
        <begin position="44"/>
        <end position="130"/>
    </location>
</feature>
<dbReference type="InterPro" id="IPR003591">
    <property type="entry name" value="Leu-rich_rpt_typical-subtyp"/>
</dbReference>
<dbReference type="OMA" id="HHSGNDW"/>
<sequence length="262" mass="29019">MTTRLKGSKHSSSSDEAFVHLKIKEARVSQYLCLNSIRLAFIPSEVISKLNSLRYLYLSNCKLRGPIPSCLAQLTLLEVLDISQNAISDLPGHICEGLTHLVTLDISFNKLVALPKALGCMQCLRELSAAHNKIVVLPSELGDLLRLEVLDLTGNLLRNVPGEVLVGKLRQSLVTLRIGGNLLKTLPPEAGLLRKLEELDLSNNCCCFLPSTMRSLWKLKAFHHSGNDWMMFPPHISGVPAKDQSSYGCKALEKLYSYVYPP</sequence>
<accession>A0A8B7YXB5</accession>
<keyword evidence="4" id="KW-1185">Reference proteome</keyword>
<dbReference type="Gene3D" id="3.80.10.10">
    <property type="entry name" value="Ribonuclease Inhibitor"/>
    <property type="match status" value="2"/>
</dbReference>
<dbReference type="Pfam" id="PF00560">
    <property type="entry name" value="LRR_1"/>
    <property type="match status" value="1"/>
</dbReference>
<reference evidence="5" key="1">
    <citation type="submission" date="2025-08" db="UniProtKB">
        <authorList>
            <consortium name="RefSeq"/>
        </authorList>
    </citation>
    <scope>IDENTIFICATION</scope>
</reference>
<keyword evidence="2" id="KW-0677">Repeat</keyword>
<evidence type="ECO:0000313" key="4">
    <source>
        <dbReference type="Proteomes" id="UP000694845"/>
    </source>
</evidence>
<dbReference type="PANTHER" id="PTHR48051">
    <property type="match status" value="1"/>
</dbReference>
<dbReference type="SUPFAM" id="SSF52058">
    <property type="entry name" value="L domain-like"/>
    <property type="match status" value="1"/>
</dbReference>
<dbReference type="GeneID" id="110982887"/>
<dbReference type="SMART" id="SM00369">
    <property type="entry name" value="LRR_TYP"/>
    <property type="match status" value="6"/>
</dbReference>
<dbReference type="Proteomes" id="UP000694845">
    <property type="component" value="Unplaced"/>
</dbReference>
<gene>
    <name evidence="5" type="primary">LOC110982887</name>
</gene>
<proteinExistence type="predicted"/>
<evidence type="ECO:0000313" key="5">
    <source>
        <dbReference type="RefSeq" id="XP_022097332.1"/>
    </source>
</evidence>
<dbReference type="InterPro" id="IPR032675">
    <property type="entry name" value="LRR_dom_sf"/>
</dbReference>
<evidence type="ECO:0000259" key="3">
    <source>
        <dbReference type="Pfam" id="PF23598"/>
    </source>
</evidence>
<dbReference type="GO" id="GO:0005737">
    <property type="term" value="C:cytoplasm"/>
    <property type="evidence" value="ECO:0007669"/>
    <property type="project" value="TreeGrafter"/>
</dbReference>
<protein>
    <submittedName>
        <fullName evidence="5">Plant intracellular Ras-group-related LRR protein 5-like</fullName>
    </submittedName>
</protein>
<name>A0A8B7YXB5_ACAPL</name>
<dbReference type="RefSeq" id="XP_022097332.1">
    <property type="nucleotide sequence ID" value="XM_022241640.1"/>
</dbReference>
<dbReference type="InterPro" id="IPR050216">
    <property type="entry name" value="LRR_domain-containing"/>
</dbReference>
<dbReference type="Pfam" id="PF23598">
    <property type="entry name" value="LRR_14"/>
    <property type="match status" value="1"/>
</dbReference>
<organism evidence="4 5">
    <name type="scientific">Acanthaster planci</name>
    <name type="common">Crown-of-thorns starfish</name>
    <dbReference type="NCBI Taxonomy" id="133434"/>
    <lineage>
        <taxon>Eukaryota</taxon>
        <taxon>Metazoa</taxon>
        <taxon>Echinodermata</taxon>
        <taxon>Eleutherozoa</taxon>
        <taxon>Asterozoa</taxon>
        <taxon>Asteroidea</taxon>
        <taxon>Valvatacea</taxon>
        <taxon>Valvatida</taxon>
        <taxon>Acanthasteridae</taxon>
        <taxon>Acanthaster</taxon>
    </lineage>
</organism>
<dbReference type="InterPro" id="IPR055414">
    <property type="entry name" value="LRR_R13L4/SHOC2-like"/>
</dbReference>
<dbReference type="AlphaFoldDB" id="A0A8B7YXB5"/>
<evidence type="ECO:0000256" key="1">
    <source>
        <dbReference type="ARBA" id="ARBA00022614"/>
    </source>
</evidence>
<dbReference type="PANTHER" id="PTHR48051:SF54">
    <property type="entry name" value="LEUCINE-RICH REPEAT-CONTAINING PROTEIN"/>
    <property type="match status" value="1"/>
</dbReference>
<dbReference type="OrthoDB" id="2021138at2759"/>
<dbReference type="InterPro" id="IPR001611">
    <property type="entry name" value="Leu-rich_rpt"/>
</dbReference>